<evidence type="ECO:0000256" key="10">
    <source>
        <dbReference type="RuleBase" id="RU000461"/>
    </source>
</evidence>
<feature type="chain" id="PRO_5034520036" description="O-methylsterigmatocystin oxidoreductase" evidence="11">
    <location>
        <begin position="33"/>
        <end position="445"/>
    </location>
</feature>
<dbReference type="EMBL" id="CAJMWR010004370">
    <property type="protein sequence ID" value="CAE6498151.1"/>
    <property type="molecule type" value="Genomic_DNA"/>
</dbReference>
<dbReference type="InterPro" id="IPR002401">
    <property type="entry name" value="Cyt_P450_E_grp-I"/>
</dbReference>
<dbReference type="PANTHER" id="PTHR46300">
    <property type="entry name" value="P450, PUTATIVE (EUROFUNG)-RELATED-RELATED"/>
    <property type="match status" value="1"/>
</dbReference>
<dbReference type="GO" id="GO:0020037">
    <property type="term" value="F:heme binding"/>
    <property type="evidence" value="ECO:0007669"/>
    <property type="project" value="InterPro"/>
</dbReference>
<keyword evidence="5 9" id="KW-0479">Metal-binding</keyword>
<dbReference type="PRINTS" id="PR00463">
    <property type="entry name" value="EP450I"/>
</dbReference>
<dbReference type="Pfam" id="PF00067">
    <property type="entry name" value="p450"/>
    <property type="match status" value="1"/>
</dbReference>
<evidence type="ECO:0000256" key="2">
    <source>
        <dbReference type="ARBA" id="ARBA00005179"/>
    </source>
</evidence>
<dbReference type="GO" id="GO:0004497">
    <property type="term" value="F:monooxygenase activity"/>
    <property type="evidence" value="ECO:0007669"/>
    <property type="project" value="UniProtKB-KW"/>
</dbReference>
<evidence type="ECO:0000256" key="9">
    <source>
        <dbReference type="PIRSR" id="PIRSR602401-1"/>
    </source>
</evidence>
<keyword evidence="4 9" id="KW-0349">Heme</keyword>
<keyword evidence="11" id="KW-0732">Signal</keyword>
<organism evidence="12 13">
    <name type="scientific">Rhizoctonia solani</name>
    <dbReference type="NCBI Taxonomy" id="456999"/>
    <lineage>
        <taxon>Eukaryota</taxon>
        <taxon>Fungi</taxon>
        <taxon>Dikarya</taxon>
        <taxon>Basidiomycota</taxon>
        <taxon>Agaricomycotina</taxon>
        <taxon>Agaricomycetes</taxon>
        <taxon>Cantharellales</taxon>
        <taxon>Ceratobasidiaceae</taxon>
        <taxon>Rhizoctonia</taxon>
    </lineage>
</organism>
<dbReference type="SUPFAM" id="SSF48264">
    <property type="entry name" value="Cytochrome P450"/>
    <property type="match status" value="1"/>
</dbReference>
<gene>
    <name evidence="12" type="ORF">RDB_LOCUS156095</name>
</gene>
<reference evidence="12" key="1">
    <citation type="submission" date="2021-01" db="EMBL/GenBank/DDBJ databases">
        <authorList>
            <person name="Kaushik A."/>
        </authorList>
    </citation>
    <scope>NUCLEOTIDE SEQUENCE</scope>
    <source>
        <strain evidence="12">AG1-1A</strain>
    </source>
</reference>
<dbReference type="PRINTS" id="PR00385">
    <property type="entry name" value="P450"/>
</dbReference>
<keyword evidence="6 10" id="KW-0560">Oxidoreductase</keyword>
<dbReference type="PROSITE" id="PS00086">
    <property type="entry name" value="CYTOCHROME_P450"/>
    <property type="match status" value="1"/>
</dbReference>
<evidence type="ECO:0008006" key="14">
    <source>
        <dbReference type="Google" id="ProtNLM"/>
    </source>
</evidence>
<sequence>MFDSATSPSNLVGIGLGLALLLCLVLMQRVNSRPLPPGPWSYPFVGHLFSMPASNSHLAFIKLGNQLKTNILSLSSLGRTTVVLNSVEDATNLLKNRSGIYSDRYCPPMLADPLLALSGTLLRSIYGYSIGGKDDPLLEQAMEFVQNLCEAAIPGNFLVNTFPSLRYIPSWFPGARWKQVAREWREQKNKTLNDFYSKTKEKIALGNHEQSIIASSLSEAKALGLSSEEADDYLSHIGITLYLGGTDTTCNVILVFFIAMIHFPATQQKAQAEIDEVIGDSRLPEMEDMHQLPYTNCLIQEVLRWCPIVPLGVPHAASKDDFYRGFYIPKGATVIGNIWAMSRDKRFYKDPEEFNPDRFSDPLVPPCPAFGFGRRECPGIHFAESSLFSIIASILASFNIKGPENIKSSAPELVSTNDFVFHPKEFEVLMEPRSVKHAHLICSEI</sequence>
<dbReference type="InterPro" id="IPR050364">
    <property type="entry name" value="Cytochrome_P450_fung"/>
</dbReference>
<dbReference type="Proteomes" id="UP000663840">
    <property type="component" value="Unassembled WGS sequence"/>
</dbReference>
<feature type="signal peptide" evidence="11">
    <location>
        <begin position="1"/>
        <end position="32"/>
    </location>
</feature>
<evidence type="ECO:0000256" key="6">
    <source>
        <dbReference type="ARBA" id="ARBA00023002"/>
    </source>
</evidence>
<evidence type="ECO:0000256" key="4">
    <source>
        <dbReference type="ARBA" id="ARBA00022617"/>
    </source>
</evidence>
<keyword evidence="8 10" id="KW-0503">Monooxygenase</keyword>
<feature type="binding site" description="axial binding residue" evidence="9">
    <location>
        <position position="377"/>
    </location>
    <ligand>
        <name>heme</name>
        <dbReference type="ChEBI" id="CHEBI:30413"/>
    </ligand>
    <ligandPart>
        <name>Fe</name>
        <dbReference type="ChEBI" id="CHEBI:18248"/>
    </ligandPart>
</feature>
<name>A0A8H3CXQ1_9AGAM</name>
<evidence type="ECO:0000256" key="8">
    <source>
        <dbReference type="ARBA" id="ARBA00023033"/>
    </source>
</evidence>
<proteinExistence type="inferred from homology"/>
<evidence type="ECO:0000313" key="13">
    <source>
        <dbReference type="Proteomes" id="UP000663840"/>
    </source>
</evidence>
<keyword evidence="7 9" id="KW-0408">Iron</keyword>
<evidence type="ECO:0000256" key="3">
    <source>
        <dbReference type="ARBA" id="ARBA00010617"/>
    </source>
</evidence>
<dbReference type="PANTHER" id="PTHR46300:SF7">
    <property type="entry name" value="P450, PUTATIVE (EUROFUNG)-RELATED"/>
    <property type="match status" value="1"/>
</dbReference>
<comment type="cofactor">
    <cofactor evidence="1 9">
        <name>heme</name>
        <dbReference type="ChEBI" id="CHEBI:30413"/>
    </cofactor>
</comment>
<dbReference type="GO" id="GO:0016705">
    <property type="term" value="F:oxidoreductase activity, acting on paired donors, with incorporation or reduction of molecular oxygen"/>
    <property type="evidence" value="ECO:0007669"/>
    <property type="project" value="InterPro"/>
</dbReference>
<comment type="similarity">
    <text evidence="3 10">Belongs to the cytochrome P450 family.</text>
</comment>
<comment type="pathway">
    <text evidence="2">Secondary metabolite biosynthesis.</text>
</comment>
<evidence type="ECO:0000256" key="5">
    <source>
        <dbReference type="ARBA" id="ARBA00022723"/>
    </source>
</evidence>
<dbReference type="Gene3D" id="1.10.630.10">
    <property type="entry name" value="Cytochrome P450"/>
    <property type="match status" value="2"/>
</dbReference>
<evidence type="ECO:0000256" key="1">
    <source>
        <dbReference type="ARBA" id="ARBA00001971"/>
    </source>
</evidence>
<dbReference type="AlphaFoldDB" id="A0A8H3CXQ1"/>
<evidence type="ECO:0000256" key="7">
    <source>
        <dbReference type="ARBA" id="ARBA00023004"/>
    </source>
</evidence>
<comment type="caution">
    <text evidence="12">The sequence shown here is derived from an EMBL/GenBank/DDBJ whole genome shotgun (WGS) entry which is preliminary data.</text>
</comment>
<dbReference type="InterPro" id="IPR036396">
    <property type="entry name" value="Cyt_P450_sf"/>
</dbReference>
<dbReference type="InterPro" id="IPR001128">
    <property type="entry name" value="Cyt_P450"/>
</dbReference>
<protein>
    <recommendedName>
        <fullName evidence="14">O-methylsterigmatocystin oxidoreductase</fullName>
    </recommendedName>
</protein>
<dbReference type="CDD" id="cd11065">
    <property type="entry name" value="CYP64-like"/>
    <property type="match status" value="1"/>
</dbReference>
<accession>A0A8H3CXQ1</accession>
<evidence type="ECO:0000256" key="11">
    <source>
        <dbReference type="SAM" id="SignalP"/>
    </source>
</evidence>
<dbReference type="GO" id="GO:0005506">
    <property type="term" value="F:iron ion binding"/>
    <property type="evidence" value="ECO:0007669"/>
    <property type="project" value="InterPro"/>
</dbReference>
<dbReference type="InterPro" id="IPR017972">
    <property type="entry name" value="Cyt_P450_CS"/>
</dbReference>
<evidence type="ECO:0000313" key="12">
    <source>
        <dbReference type="EMBL" id="CAE6498151.1"/>
    </source>
</evidence>